<feature type="domain" description="HTH tetR-type" evidence="3">
    <location>
        <begin position="9"/>
        <end position="70"/>
    </location>
</feature>
<dbReference type="Gene3D" id="1.10.357.10">
    <property type="entry name" value="Tetracycline Repressor, domain 2"/>
    <property type="match status" value="1"/>
</dbReference>
<evidence type="ECO:0000259" key="3">
    <source>
        <dbReference type="PROSITE" id="PS50977"/>
    </source>
</evidence>
<dbReference type="EMBL" id="CP031933">
    <property type="protein sequence ID" value="AYE37141.1"/>
    <property type="molecule type" value="Genomic_DNA"/>
</dbReference>
<evidence type="ECO:0000313" key="4">
    <source>
        <dbReference type="EMBL" id="AYE37141.1"/>
    </source>
</evidence>
<feature type="DNA-binding region" description="H-T-H motif" evidence="2">
    <location>
        <begin position="33"/>
        <end position="52"/>
    </location>
</feature>
<evidence type="ECO:0000256" key="2">
    <source>
        <dbReference type="PROSITE-ProRule" id="PRU00335"/>
    </source>
</evidence>
<keyword evidence="5" id="KW-1185">Reference proteome</keyword>
<proteinExistence type="predicted"/>
<sequence>MDGFEKRTLEKKRQVIDATFDLLNTPKGAESITMDEIAKQANVGKTTIFKYFDNKDNLYKAVYKDFLNNLAAGAYKITEQNLPFEDTMIALSQNKINALEKVDKQFYNDMMKFYTEKKDDGLTLLMKTYQENSISLMLDIFHRGRKEGKIDLKYSDEFLMLYFQAMVEGISSPDIYKRILPYTSEWTEVLVRGLAPKPKKGL</sequence>
<dbReference type="InterPro" id="IPR009057">
    <property type="entry name" value="Homeodomain-like_sf"/>
</dbReference>
<accession>A0A386PNV3</accession>
<dbReference type="OrthoDB" id="9780939at2"/>
<evidence type="ECO:0000313" key="5">
    <source>
        <dbReference type="Proteomes" id="UP000267208"/>
    </source>
</evidence>
<dbReference type="RefSeq" id="WP_120141229.1">
    <property type="nucleotide sequence ID" value="NZ_CP031933.2"/>
</dbReference>
<dbReference type="Pfam" id="PF00440">
    <property type="entry name" value="TetR_N"/>
    <property type="match status" value="1"/>
</dbReference>
<dbReference type="InterPro" id="IPR001647">
    <property type="entry name" value="HTH_TetR"/>
</dbReference>
<dbReference type="PANTHER" id="PTHR43479:SF11">
    <property type="entry name" value="ACREF_ENVCD OPERON REPRESSOR-RELATED"/>
    <property type="match status" value="1"/>
</dbReference>
<evidence type="ECO:0000256" key="1">
    <source>
        <dbReference type="ARBA" id="ARBA00023125"/>
    </source>
</evidence>
<keyword evidence="1 2" id="KW-0238">DNA-binding</keyword>
<dbReference type="InterPro" id="IPR050624">
    <property type="entry name" value="HTH-type_Tx_Regulator"/>
</dbReference>
<organism evidence="4 5">
    <name type="scientific">Companilactobacillus zhachilii</name>
    <dbReference type="NCBI Taxonomy" id="2304606"/>
    <lineage>
        <taxon>Bacteria</taxon>
        <taxon>Bacillati</taxon>
        <taxon>Bacillota</taxon>
        <taxon>Bacilli</taxon>
        <taxon>Lactobacillales</taxon>
        <taxon>Lactobacillaceae</taxon>
        <taxon>Companilactobacillus</taxon>
    </lineage>
</organism>
<dbReference type="PROSITE" id="PS50977">
    <property type="entry name" value="HTH_TETR_2"/>
    <property type="match status" value="1"/>
</dbReference>
<protein>
    <submittedName>
        <fullName evidence="4">TetR/AcrR family transcriptional regulator</fullName>
    </submittedName>
</protein>
<dbReference type="SUPFAM" id="SSF46689">
    <property type="entry name" value="Homeodomain-like"/>
    <property type="match status" value="1"/>
</dbReference>
<dbReference type="Proteomes" id="UP000267208">
    <property type="component" value="Chromosome"/>
</dbReference>
<dbReference type="KEGG" id="lzh:D1B17_00085"/>
<reference evidence="5" key="1">
    <citation type="submission" date="2018-08" db="EMBL/GenBank/DDBJ databases">
        <title>Genome of Lactobacillus sp. HBUAS52074.</title>
        <authorList>
            <person name="Guo Z."/>
            <person name="Zhang Z.D."/>
        </authorList>
    </citation>
    <scope>NUCLEOTIDE SEQUENCE [LARGE SCALE GENOMIC DNA]</scope>
    <source>
        <strain evidence="5">HBUAS52074</strain>
    </source>
</reference>
<dbReference type="GO" id="GO:0003677">
    <property type="term" value="F:DNA binding"/>
    <property type="evidence" value="ECO:0007669"/>
    <property type="project" value="UniProtKB-UniRule"/>
</dbReference>
<name>A0A386PNV3_9LACO</name>
<dbReference type="PANTHER" id="PTHR43479">
    <property type="entry name" value="ACREF/ENVCD OPERON REPRESSOR-RELATED"/>
    <property type="match status" value="1"/>
</dbReference>
<gene>
    <name evidence="4" type="ORF">D1B17_00085</name>
</gene>
<dbReference type="AlphaFoldDB" id="A0A386PNV3"/>